<accession>A0A816W8X8</accession>
<proteinExistence type="predicted"/>
<evidence type="ECO:0000313" key="2">
    <source>
        <dbReference type="EMBL" id="CAF2305989.1"/>
    </source>
</evidence>
<dbReference type="Proteomes" id="UP001295469">
    <property type="component" value="Chromosome A03"/>
</dbReference>
<sequence length="42" mass="4974">MRVTNLIWKQNQTVGWKLVRSTKDFSYSFLFRSESFSSISVV</sequence>
<dbReference type="AlphaFoldDB" id="A0A816W8X8"/>
<dbReference type="EMBL" id="HG994357">
    <property type="protein sequence ID" value="CAF2134284.1"/>
    <property type="molecule type" value="Genomic_DNA"/>
</dbReference>
<reference evidence="1" key="1">
    <citation type="submission" date="2021-01" db="EMBL/GenBank/DDBJ databases">
        <authorList>
            <consortium name="Genoscope - CEA"/>
            <person name="William W."/>
        </authorList>
    </citation>
    <scope>NUCLEOTIDE SEQUENCE</scope>
</reference>
<dbReference type="Proteomes" id="UP001295469">
    <property type="component" value="Chromosome A10"/>
</dbReference>
<evidence type="ECO:0000313" key="1">
    <source>
        <dbReference type="EMBL" id="CAF2134284.1"/>
    </source>
</evidence>
<protein>
    <submittedName>
        <fullName evidence="1">(rape) hypothetical protein</fullName>
    </submittedName>
</protein>
<organism evidence="1">
    <name type="scientific">Brassica napus</name>
    <name type="common">Rape</name>
    <dbReference type="NCBI Taxonomy" id="3708"/>
    <lineage>
        <taxon>Eukaryota</taxon>
        <taxon>Viridiplantae</taxon>
        <taxon>Streptophyta</taxon>
        <taxon>Embryophyta</taxon>
        <taxon>Tracheophyta</taxon>
        <taxon>Spermatophyta</taxon>
        <taxon>Magnoliopsida</taxon>
        <taxon>eudicotyledons</taxon>
        <taxon>Gunneridae</taxon>
        <taxon>Pentapetalae</taxon>
        <taxon>rosids</taxon>
        <taxon>malvids</taxon>
        <taxon>Brassicales</taxon>
        <taxon>Brassicaceae</taxon>
        <taxon>Brassiceae</taxon>
        <taxon>Brassica</taxon>
    </lineage>
</organism>
<gene>
    <name evidence="1" type="ORF">DARMORV10_A03P68690.1</name>
    <name evidence="2" type="ORF">DARMORV10_A10P00050.1</name>
</gene>
<name>A0A816W8X8_BRANA</name>
<dbReference type="EMBL" id="HG994364">
    <property type="protein sequence ID" value="CAF2305989.1"/>
    <property type="molecule type" value="Genomic_DNA"/>
</dbReference>